<evidence type="ECO:0008006" key="4">
    <source>
        <dbReference type="Google" id="ProtNLM"/>
    </source>
</evidence>
<dbReference type="RefSeq" id="XP_031788874.1">
    <property type="nucleotide sequence ID" value="XM_031933014.1"/>
</dbReference>
<dbReference type="EnsemblMetazoa" id="XM_031933014">
    <property type="protein sequence ID" value="XP_031788874"/>
    <property type="gene ID" value="LOC116417896"/>
</dbReference>
<dbReference type="Pfam" id="PF12259">
    <property type="entry name" value="Baculo_F"/>
    <property type="match status" value="1"/>
</dbReference>
<dbReference type="Proteomes" id="UP000002358">
    <property type="component" value="Unassembled WGS sequence"/>
</dbReference>
<evidence type="ECO:0000256" key="1">
    <source>
        <dbReference type="SAM" id="Phobius"/>
    </source>
</evidence>
<feature type="transmembrane region" description="Helical" evidence="1">
    <location>
        <begin position="905"/>
        <end position="929"/>
    </location>
</feature>
<dbReference type="InterPro" id="IPR022048">
    <property type="entry name" value="Envelope_fusion-like"/>
</dbReference>
<evidence type="ECO:0000313" key="3">
    <source>
        <dbReference type="Proteomes" id="UP000002358"/>
    </source>
</evidence>
<keyword evidence="1" id="KW-0472">Membrane</keyword>
<dbReference type="KEGG" id="nvi:116417896"/>
<keyword evidence="1" id="KW-1133">Transmembrane helix</keyword>
<organism evidence="2 3">
    <name type="scientific">Nasonia vitripennis</name>
    <name type="common">Parasitic wasp</name>
    <dbReference type="NCBI Taxonomy" id="7425"/>
    <lineage>
        <taxon>Eukaryota</taxon>
        <taxon>Metazoa</taxon>
        <taxon>Ecdysozoa</taxon>
        <taxon>Arthropoda</taxon>
        <taxon>Hexapoda</taxon>
        <taxon>Insecta</taxon>
        <taxon>Pterygota</taxon>
        <taxon>Neoptera</taxon>
        <taxon>Endopterygota</taxon>
        <taxon>Hymenoptera</taxon>
        <taxon>Apocrita</taxon>
        <taxon>Proctotrupomorpha</taxon>
        <taxon>Chalcidoidea</taxon>
        <taxon>Pteromalidae</taxon>
        <taxon>Pteromalinae</taxon>
        <taxon>Nasonia</taxon>
    </lineage>
</organism>
<name>A0A7M7QME9_NASVI</name>
<keyword evidence="3" id="KW-1185">Reference proteome</keyword>
<dbReference type="InParanoid" id="A0A7M7QME9"/>
<dbReference type="OrthoDB" id="7697589at2759"/>
<sequence length="1058" mass="121656">MGKKHIFHVLPSSIPLHEDIILGNPFLYGEKVNIQFGDEVLITESQPITPVPFVHKHFPENQEDVDIKYGQINVEGQSSEGKETAVEEYEFPYESEAIDPKVQDLPTRPYNPNGFKLKANTVFKLPARAKVPVRIPATEDSVQGQAYLRLIKTVPGVYIGEAAVMNEKGYCYAMAINTREDPVEIEISPQHLEEFDLSEDDDFLDFPLEGEAPKNSEERINFIMEKVRKTYHKRHELRQIQRIVKKYSHLFYLPGDPAPRTSCVRHKIRTTDEEPVRVKYKRGPTGQEEELFSQLQKLLDARVIRRSNSPFCSPCRIVPKKPGPDGKRKYSVPLKMWRTLFLTLFWLTDYLGLDAESPPFYKLTELKQNPGIYYEYMGEVKIERVKWKIAVTLDFGKWNDPIIWREKQMFKVVTTCNEQLSKQECKEFLSIDKFELSIKTLKSLQEDLHIFFASEAAISDNRFTPYTHALSKRGAPLEFIGWTSRQLFGTMDAGDRDQLNQDVDRLYEKTSNISTLLASQTHIVKSNLESLHQKLDDTQKTLHEQHLQFLRLANRTNQFENFANRSTIVQTLLKWVYHFDQSLEHSINSYKTLVNTIETATRGHLHPLLFTHEQLQSLLKTINEHTLPWEHSTVTVETLHAMSKVSVSTVGGKLVLTLTFPLSDKTRYSKYKIHPLPIPQEIMANLTSYVTLVPQYSHIIVSHDMQNYVLATKEYINTCKRYQKVSMCPPTLPFNIDNENSPCEFALLARPTPATLRTCKLAISAKTTPYWSKLSSTDEWLYSVIKPIQIRIMCNNERKAESTLSGTGILTLRGQCNGHTSQNILYGVNILQTNETYLYKPGLELNLTFSKDNIMKGYDTMNEVSDITNEEKQQIHRWAESEDAITLQQLEDKFTEIAAQKKQKYLYTSYISSAAISPLIIIVIIIVLYKYCCPVRRCSMCVRKSKNCHKNKVKTEEHTKDEGLELTTVRPLLAYDPRNSTYNIEEITTTFNTPQTSVVEPVVHLPLTKIPSCTQLAVYQSQEVAERNHQLAERGRISSVDSLNYSVRPLPIQGSSLY</sequence>
<keyword evidence="1" id="KW-0812">Transmembrane</keyword>
<dbReference type="InterPro" id="IPR043502">
    <property type="entry name" value="DNA/RNA_pol_sf"/>
</dbReference>
<dbReference type="Gene3D" id="3.10.10.10">
    <property type="entry name" value="HIV Type 1 Reverse Transcriptase, subunit A, domain 1"/>
    <property type="match status" value="1"/>
</dbReference>
<proteinExistence type="predicted"/>
<evidence type="ECO:0000313" key="2">
    <source>
        <dbReference type="EnsemblMetazoa" id="XP_031788874"/>
    </source>
</evidence>
<accession>A0A7M7QME9</accession>
<dbReference type="GeneID" id="116417896"/>
<protein>
    <recommendedName>
        <fullName evidence="4">Envelope fusion protein</fullName>
    </recommendedName>
</protein>
<reference evidence="2" key="1">
    <citation type="submission" date="2021-01" db="UniProtKB">
        <authorList>
            <consortium name="EnsemblMetazoa"/>
        </authorList>
    </citation>
    <scope>IDENTIFICATION</scope>
</reference>
<dbReference type="GO" id="GO:0071897">
    <property type="term" value="P:DNA biosynthetic process"/>
    <property type="evidence" value="ECO:0007669"/>
    <property type="project" value="UniProtKB-ARBA"/>
</dbReference>
<dbReference type="SUPFAM" id="SSF56672">
    <property type="entry name" value="DNA/RNA polymerases"/>
    <property type="match status" value="1"/>
</dbReference>
<dbReference type="AlphaFoldDB" id="A0A7M7QME9"/>